<organism evidence="9 10">
    <name type="scientific">Dactylonectria macrodidyma</name>
    <dbReference type="NCBI Taxonomy" id="307937"/>
    <lineage>
        <taxon>Eukaryota</taxon>
        <taxon>Fungi</taxon>
        <taxon>Dikarya</taxon>
        <taxon>Ascomycota</taxon>
        <taxon>Pezizomycotina</taxon>
        <taxon>Sordariomycetes</taxon>
        <taxon>Hypocreomycetidae</taxon>
        <taxon>Hypocreales</taxon>
        <taxon>Nectriaceae</taxon>
        <taxon>Dactylonectria</taxon>
    </lineage>
</organism>
<dbReference type="AlphaFoldDB" id="A0A9P9J2N2"/>
<feature type="domain" description="Rhodopsin" evidence="8">
    <location>
        <begin position="36"/>
        <end position="273"/>
    </location>
</feature>
<keyword evidence="3 7" id="KW-1133">Transmembrane helix</keyword>
<keyword evidence="2 7" id="KW-0812">Transmembrane</keyword>
<comment type="caution">
    <text evidence="9">The sequence shown here is derived from an EMBL/GenBank/DDBJ whole genome shotgun (WGS) entry which is preliminary data.</text>
</comment>
<proteinExistence type="inferred from homology"/>
<protein>
    <recommendedName>
        <fullName evidence="8">Rhodopsin domain-containing protein</fullName>
    </recommendedName>
</protein>
<feature type="transmembrane region" description="Helical" evidence="7">
    <location>
        <begin position="52"/>
        <end position="76"/>
    </location>
</feature>
<dbReference type="EMBL" id="JAGMUV010000011">
    <property type="protein sequence ID" value="KAH7141016.1"/>
    <property type="molecule type" value="Genomic_DNA"/>
</dbReference>
<dbReference type="GO" id="GO:0016020">
    <property type="term" value="C:membrane"/>
    <property type="evidence" value="ECO:0007669"/>
    <property type="project" value="UniProtKB-SubCell"/>
</dbReference>
<keyword evidence="10" id="KW-1185">Reference proteome</keyword>
<dbReference type="PANTHER" id="PTHR33048">
    <property type="entry name" value="PTH11-LIKE INTEGRAL MEMBRANE PROTEIN (AFU_ORTHOLOGUE AFUA_5G11245)"/>
    <property type="match status" value="1"/>
</dbReference>
<accession>A0A9P9J2N2</accession>
<dbReference type="InterPro" id="IPR052337">
    <property type="entry name" value="SAT4-like"/>
</dbReference>
<feature type="transmembrane region" description="Helical" evidence="7">
    <location>
        <begin position="241"/>
        <end position="265"/>
    </location>
</feature>
<feature type="transmembrane region" description="Helical" evidence="7">
    <location>
        <begin position="15"/>
        <end position="40"/>
    </location>
</feature>
<evidence type="ECO:0000256" key="6">
    <source>
        <dbReference type="SAM" id="MobiDB-lite"/>
    </source>
</evidence>
<feature type="transmembrane region" description="Helical" evidence="7">
    <location>
        <begin position="96"/>
        <end position="121"/>
    </location>
</feature>
<keyword evidence="4 7" id="KW-0472">Membrane</keyword>
<dbReference type="InterPro" id="IPR049326">
    <property type="entry name" value="Rhodopsin_dom_fungi"/>
</dbReference>
<dbReference type="PANTHER" id="PTHR33048:SF15">
    <property type="entry name" value="INTEGRAL MEMBRANE PROTEIN"/>
    <property type="match status" value="1"/>
</dbReference>
<comment type="similarity">
    <text evidence="5">Belongs to the SAT4 family.</text>
</comment>
<evidence type="ECO:0000259" key="8">
    <source>
        <dbReference type="Pfam" id="PF20684"/>
    </source>
</evidence>
<evidence type="ECO:0000256" key="3">
    <source>
        <dbReference type="ARBA" id="ARBA00022989"/>
    </source>
</evidence>
<dbReference type="Proteomes" id="UP000738349">
    <property type="component" value="Unassembled WGS sequence"/>
</dbReference>
<feature type="transmembrane region" description="Helical" evidence="7">
    <location>
        <begin position="128"/>
        <end position="156"/>
    </location>
</feature>
<feature type="transmembrane region" description="Helical" evidence="7">
    <location>
        <begin position="211"/>
        <end position="229"/>
    </location>
</feature>
<feature type="compositionally biased region" description="Polar residues" evidence="6">
    <location>
        <begin position="348"/>
        <end position="359"/>
    </location>
</feature>
<feature type="transmembrane region" description="Helical" evidence="7">
    <location>
        <begin position="176"/>
        <end position="199"/>
    </location>
</feature>
<evidence type="ECO:0000256" key="4">
    <source>
        <dbReference type="ARBA" id="ARBA00023136"/>
    </source>
</evidence>
<evidence type="ECO:0000256" key="2">
    <source>
        <dbReference type="ARBA" id="ARBA00022692"/>
    </source>
</evidence>
<evidence type="ECO:0000256" key="7">
    <source>
        <dbReference type="SAM" id="Phobius"/>
    </source>
</evidence>
<comment type="subcellular location">
    <subcellularLocation>
        <location evidence="1">Membrane</location>
        <topology evidence="1">Multi-pass membrane protein</topology>
    </subcellularLocation>
</comment>
<name>A0A9P9J2N2_9HYPO</name>
<gene>
    <name evidence="9" type="ORF">EDB81DRAFT_724386</name>
</gene>
<dbReference type="Pfam" id="PF20684">
    <property type="entry name" value="Fung_rhodopsin"/>
    <property type="match status" value="1"/>
</dbReference>
<evidence type="ECO:0000313" key="10">
    <source>
        <dbReference type="Proteomes" id="UP000738349"/>
    </source>
</evidence>
<reference evidence="9" key="1">
    <citation type="journal article" date="2021" name="Nat. Commun.">
        <title>Genetic determinants of endophytism in the Arabidopsis root mycobiome.</title>
        <authorList>
            <person name="Mesny F."/>
            <person name="Miyauchi S."/>
            <person name="Thiergart T."/>
            <person name="Pickel B."/>
            <person name="Atanasova L."/>
            <person name="Karlsson M."/>
            <person name="Huettel B."/>
            <person name="Barry K.W."/>
            <person name="Haridas S."/>
            <person name="Chen C."/>
            <person name="Bauer D."/>
            <person name="Andreopoulos W."/>
            <person name="Pangilinan J."/>
            <person name="LaButti K."/>
            <person name="Riley R."/>
            <person name="Lipzen A."/>
            <person name="Clum A."/>
            <person name="Drula E."/>
            <person name="Henrissat B."/>
            <person name="Kohler A."/>
            <person name="Grigoriev I.V."/>
            <person name="Martin F.M."/>
            <person name="Hacquard S."/>
        </authorList>
    </citation>
    <scope>NUCLEOTIDE SEQUENCE</scope>
    <source>
        <strain evidence="9">MPI-CAGE-AT-0147</strain>
    </source>
</reference>
<evidence type="ECO:0000313" key="9">
    <source>
        <dbReference type="EMBL" id="KAH7141016.1"/>
    </source>
</evidence>
<sequence length="367" mass="39891">MAVDSSTTHVTPHGLALVLLVVSLFFVAPCTVVVLLRTWIRARHGVFGIDDGLMLVGWALFMGVIGAISSACYIGLGTRDTYLNAGMIISGRFHVWMFQTLYCASLICIKGSICVTLLRIAVKKSHRIIIWVTLITSCITTLIIIIALLAMCQPLASTWGAVPGRCAPTMVLTGLSYMVSAASVTTDWICAILPGFMLYKAQMKRQTKISITIILGLGVLASIATMVRLPYLKYYTQPRDYMYNVASIALWSVVESGTGTIAGSLPSLRRLLKNWVNFDSSVGQSPANITPFTGTNNATVTSKVATAPRPHKGLRANMPGNRDWEPLDDASSSHKIYVHVDVEMQSMERPTTSMRSVGSSEEVRVPA</sequence>
<feature type="region of interest" description="Disordered" evidence="6">
    <location>
        <begin position="348"/>
        <end position="367"/>
    </location>
</feature>
<evidence type="ECO:0000256" key="5">
    <source>
        <dbReference type="ARBA" id="ARBA00038359"/>
    </source>
</evidence>
<dbReference type="OrthoDB" id="9976870at2759"/>
<evidence type="ECO:0000256" key="1">
    <source>
        <dbReference type="ARBA" id="ARBA00004141"/>
    </source>
</evidence>